<feature type="domain" description="Gfo/Idh/MocA-like oxidoreductase N-terminal" evidence="1">
    <location>
        <begin position="57"/>
        <end position="201"/>
    </location>
</feature>
<dbReference type="SUPFAM" id="SSF55347">
    <property type="entry name" value="Glyceraldehyde-3-phosphate dehydrogenase-like, C-terminal domain"/>
    <property type="match status" value="1"/>
</dbReference>
<dbReference type="Pfam" id="PF01408">
    <property type="entry name" value="GFO_IDH_MocA"/>
    <property type="match status" value="1"/>
</dbReference>
<gene>
    <name evidence="2" type="ORF">C5Y83_11155</name>
</gene>
<dbReference type="InterPro" id="IPR006311">
    <property type="entry name" value="TAT_signal"/>
</dbReference>
<dbReference type="AlphaFoldDB" id="A0A2S8FPH8"/>
<dbReference type="InterPro" id="IPR036291">
    <property type="entry name" value="NAD(P)-bd_dom_sf"/>
</dbReference>
<dbReference type="Gene3D" id="3.40.50.720">
    <property type="entry name" value="NAD(P)-binding Rossmann-like Domain"/>
    <property type="match status" value="1"/>
</dbReference>
<dbReference type="Gene3D" id="3.30.360.10">
    <property type="entry name" value="Dihydrodipicolinate Reductase, domain 2"/>
    <property type="match status" value="1"/>
</dbReference>
<dbReference type="PANTHER" id="PTHR43818">
    <property type="entry name" value="BCDNA.GH03377"/>
    <property type="match status" value="1"/>
</dbReference>
<organism evidence="2 3">
    <name type="scientific">Blastopirellula marina</name>
    <dbReference type="NCBI Taxonomy" id="124"/>
    <lineage>
        <taxon>Bacteria</taxon>
        <taxon>Pseudomonadati</taxon>
        <taxon>Planctomycetota</taxon>
        <taxon>Planctomycetia</taxon>
        <taxon>Pirellulales</taxon>
        <taxon>Pirellulaceae</taxon>
        <taxon>Blastopirellula</taxon>
    </lineage>
</organism>
<dbReference type="InterPro" id="IPR000683">
    <property type="entry name" value="Gfo/Idh/MocA-like_OxRdtase_N"/>
</dbReference>
<dbReference type="NCBIfam" id="TIGR01409">
    <property type="entry name" value="TAT_signal_seq"/>
    <property type="match status" value="1"/>
</dbReference>
<accession>A0A2S8FPH8</accession>
<evidence type="ECO:0000259" key="1">
    <source>
        <dbReference type="Pfam" id="PF01408"/>
    </source>
</evidence>
<proteinExistence type="predicted"/>
<dbReference type="OrthoDB" id="9792935at2"/>
<dbReference type="SUPFAM" id="SSF51735">
    <property type="entry name" value="NAD(P)-binding Rossmann-fold domains"/>
    <property type="match status" value="1"/>
</dbReference>
<dbReference type="InterPro" id="IPR019546">
    <property type="entry name" value="TAT_signal_bac_arc"/>
</dbReference>
<evidence type="ECO:0000313" key="3">
    <source>
        <dbReference type="Proteomes" id="UP000238322"/>
    </source>
</evidence>
<reference evidence="2 3" key="1">
    <citation type="submission" date="2018-02" db="EMBL/GenBank/DDBJ databases">
        <title>Comparative genomes isolates from brazilian mangrove.</title>
        <authorList>
            <person name="Araujo J.E."/>
            <person name="Taketani R.G."/>
            <person name="Silva M.C.P."/>
            <person name="Loureco M.V."/>
            <person name="Andreote F.D."/>
        </authorList>
    </citation>
    <scope>NUCLEOTIDE SEQUENCE [LARGE SCALE GENOMIC DNA]</scope>
    <source>
        <strain evidence="2 3">Hex-1 MGV</strain>
    </source>
</reference>
<name>A0A2S8FPH8_9BACT</name>
<protein>
    <submittedName>
        <fullName evidence="2">Gfo/Idh/MocA family oxidoreductase</fullName>
    </submittedName>
</protein>
<sequence>MNLKPEEQAVGKENFNEAVGISRREFLQGSVAAAAVSGVGLGAAYFGYQQLKVNDPVRVGVIGTGDEGSVLIGAINPEYVDVVAISDIRPYNVHRAFHGDHSSPAALDARKGLMSVYDWKTEDEAKKHVKVYTDYKELLADPNIEAVICALPLFLHKQVAMDAMAAGKHVLTEKLMAQTVMQCKEMARMAEEQNLYLATGHQRHYSVLYDNAVNLMKWGVLGEIHHIRAQWHRGNLPGGDSWQQPLPGGEKLADGKMVDEIKSQMVKFKERAEKESDPARRAQYKALFAQYEAWNNDRDIDPTQYGYNDFTIQNRQGENRQISAMEELCRWRLWDRTGGGLMAELGSHQLDAASIFISALRADGKKAHPLTVHATGGRHLFGYDRDADDHVYCMFEFPGSGYDKDFDVGYYDNVTNWPPKNKGVPSYNDDPHKKVVVTYSSINGNGFGGYGEVVMGSKGTLVLEREKDVMLYKNGVSADTKLTVKKGADGPTMDTQASGGSTKAAAVANTTNAGPVSRGYTEEIEHWAACIRNPDPENKPKCHPEVAMADAVIALTARLAMQRSNQGKGGYVEFKEEWFDVHNDATPEKDLA</sequence>
<dbReference type="PROSITE" id="PS51318">
    <property type="entry name" value="TAT"/>
    <property type="match status" value="1"/>
</dbReference>
<dbReference type="EMBL" id="PUHY01000010">
    <property type="protein sequence ID" value="PQO34096.1"/>
    <property type="molecule type" value="Genomic_DNA"/>
</dbReference>
<dbReference type="RefSeq" id="WP_105329777.1">
    <property type="nucleotide sequence ID" value="NZ_PUHY01000010.1"/>
</dbReference>
<dbReference type="Proteomes" id="UP000238322">
    <property type="component" value="Unassembled WGS sequence"/>
</dbReference>
<comment type="caution">
    <text evidence="2">The sequence shown here is derived from an EMBL/GenBank/DDBJ whole genome shotgun (WGS) entry which is preliminary data.</text>
</comment>
<dbReference type="GO" id="GO:0000166">
    <property type="term" value="F:nucleotide binding"/>
    <property type="evidence" value="ECO:0007669"/>
    <property type="project" value="InterPro"/>
</dbReference>
<dbReference type="InterPro" id="IPR050463">
    <property type="entry name" value="Gfo/Idh/MocA_oxidrdct_glycsds"/>
</dbReference>
<dbReference type="PANTHER" id="PTHR43818:SF12">
    <property type="entry name" value="NADH-DEPENDENT DEHYDROGENASE-RELATED"/>
    <property type="match status" value="1"/>
</dbReference>
<evidence type="ECO:0000313" key="2">
    <source>
        <dbReference type="EMBL" id="PQO34096.1"/>
    </source>
</evidence>